<evidence type="ECO:0008006" key="3">
    <source>
        <dbReference type="Google" id="ProtNLM"/>
    </source>
</evidence>
<sequence>MSMREGEIYTCPCENCDCTVKVLVSAPANCSGTAPTCCCGKVMIKTEAVAGTEQP</sequence>
<evidence type="ECO:0000313" key="2">
    <source>
        <dbReference type="Proteomes" id="UP000830115"/>
    </source>
</evidence>
<keyword evidence="2" id="KW-1185">Reference proteome</keyword>
<proteinExistence type="predicted"/>
<accession>A0ABY4M3G6</accession>
<organism evidence="1 2">
    <name type="scientific">Streptomyces halobius</name>
    <dbReference type="NCBI Taxonomy" id="2879846"/>
    <lineage>
        <taxon>Bacteria</taxon>
        <taxon>Bacillati</taxon>
        <taxon>Actinomycetota</taxon>
        <taxon>Actinomycetes</taxon>
        <taxon>Kitasatosporales</taxon>
        <taxon>Streptomycetaceae</taxon>
        <taxon>Streptomyces</taxon>
    </lineage>
</organism>
<gene>
    <name evidence="1" type="ORF">K9S39_08885</name>
</gene>
<evidence type="ECO:0000313" key="1">
    <source>
        <dbReference type="EMBL" id="UQA91952.1"/>
    </source>
</evidence>
<dbReference type="EMBL" id="CP086322">
    <property type="protein sequence ID" value="UQA91952.1"/>
    <property type="molecule type" value="Genomic_DNA"/>
</dbReference>
<name>A0ABY4M3G6_9ACTN</name>
<reference evidence="1" key="1">
    <citation type="submission" date="2021-10" db="EMBL/GenBank/DDBJ databases">
        <title>Streptomyces nigrumlapis sp.nov.,an antimicrobial producing actinobacterium isolated from Black Gobi rocks.</title>
        <authorList>
            <person name="Wen Y."/>
            <person name="Zhang W."/>
            <person name="Liu X.G."/>
        </authorList>
    </citation>
    <scope>NUCLEOTIDE SEQUENCE</scope>
    <source>
        <strain evidence="1">ST13-2-2</strain>
    </source>
</reference>
<dbReference type="Proteomes" id="UP000830115">
    <property type="component" value="Chromosome"/>
</dbReference>
<dbReference type="RefSeq" id="WP_248862767.1">
    <property type="nucleotide sequence ID" value="NZ_CP086322.1"/>
</dbReference>
<protein>
    <recommendedName>
        <fullName evidence="3">Metallothionein</fullName>
    </recommendedName>
</protein>